<comment type="catalytic activity">
    <reaction evidence="5 7">
        <text>2-deoxy-D-ribose 5-phosphate = D-glyceraldehyde 3-phosphate + acetaldehyde</text>
        <dbReference type="Rhea" id="RHEA:12821"/>
        <dbReference type="ChEBI" id="CHEBI:15343"/>
        <dbReference type="ChEBI" id="CHEBI:59776"/>
        <dbReference type="ChEBI" id="CHEBI:62877"/>
        <dbReference type="EC" id="4.1.2.4"/>
    </reaction>
</comment>
<feature type="active site" description="Proton donor/acceptor" evidence="7">
    <location>
        <position position="97"/>
    </location>
</feature>
<dbReference type="OrthoDB" id="6579831at2"/>
<feature type="active site" description="Proton donor/acceptor" evidence="7">
    <location>
        <position position="190"/>
    </location>
</feature>
<dbReference type="SMART" id="SM01133">
    <property type="entry name" value="DeoC"/>
    <property type="match status" value="1"/>
</dbReference>
<dbReference type="AlphaFoldDB" id="A0A7J5C2S0"/>
<comment type="function">
    <text evidence="6 7">Catalyzes a reversible aldol reaction between acetaldehyde and D-glyceraldehyde 3-phosphate to generate 2-deoxy-D-ribose 5-phosphate.</text>
</comment>
<dbReference type="NCBIfam" id="TIGR00126">
    <property type="entry name" value="deoC"/>
    <property type="match status" value="1"/>
</dbReference>
<dbReference type="Proteomes" id="UP000467240">
    <property type="component" value="Unassembled WGS sequence"/>
</dbReference>
<keyword evidence="4 7" id="KW-0704">Schiff base</keyword>
<dbReference type="UniPathway" id="UPA00002">
    <property type="reaction ID" value="UER00468"/>
</dbReference>
<proteinExistence type="inferred from homology"/>
<dbReference type="InterPro" id="IPR013785">
    <property type="entry name" value="Aldolase_TIM"/>
</dbReference>
<evidence type="ECO:0000256" key="7">
    <source>
        <dbReference type="HAMAP-Rule" id="MF_00114"/>
    </source>
</evidence>
<comment type="subcellular location">
    <subcellularLocation>
        <location evidence="7">Cytoplasm</location>
    </subcellularLocation>
</comment>
<keyword evidence="2 7" id="KW-0963">Cytoplasm</keyword>
<keyword evidence="3 7" id="KW-0456">Lyase</keyword>
<gene>
    <name evidence="7" type="primary">deoC</name>
    <name evidence="8" type="ORF">F8O01_00655</name>
</gene>
<dbReference type="GO" id="GO:0004139">
    <property type="term" value="F:deoxyribose-phosphate aldolase activity"/>
    <property type="evidence" value="ECO:0007669"/>
    <property type="project" value="UniProtKB-UniRule"/>
</dbReference>
<comment type="similarity">
    <text evidence="1 7">Belongs to the DeoC/FbaB aldolase family. DeoC type 1 subfamily.</text>
</comment>
<dbReference type="Gene3D" id="3.20.20.70">
    <property type="entry name" value="Aldolase class I"/>
    <property type="match status" value="1"/>
</dbReference>
<evidence type="ECO:0000256" key="5">
    <source>
        <dbReference type="ARBA" id="ARBA00048791"/>
    </source>
</evidence>
<dbReference type="InterPro" id="IPR028581">
    <property type="entry name" value="DeoC_typeI"/>
</dbReference>
<keyword evidence="9" id="KW-1185">Reference proteome</keyword>
<dbReference type="PIRSF" id="PIRSF001357">
    <property type="entry name" value="DeoC"/>
    <property type="match status" value="1"/>
</dbReference>
<dbReference type="RefSeq" id="WP_158038924.1">
    <property type="nucleotide sequence ID" value="NZ_JACCFV010000001.1"/>
</dbReference>
<evidence type="ECO:0000256" key="4">
    <source>
        <dbReference type="ARBA" id="ARBA00023270"/>
    </source>
</evidence>
<dbReference type="GO" id="GO:0016052">
    <property type="term" value="P:carbohydrate catabolic process"/>
    <property type="evidence" value="ECO:0007669"/>
    <property type="project" value="TreeGrafter"/>
</dbReference>
<dbReference type="EC" id="4.1.2.4" evidence="7"/>
<dbReference type="FunFam" id="3.20.20.70:FF:000044">
    <property type="entry name" value="Deoxyribose-phosphate aldolase"/>
    <property type="match status" value="1"/>
</dbReference>
<protein>
    <recommendedName>
        <fullName evidence="7">Deoxyribose-phosphate aldolase</fullName>
        <shortName evidence="7">DERA</shortName>
        <ecNumber evidence="7">4.1.2.4</ecNumber>
    </recommendedName>
    <alternativeName>
        <fullName evidence="7">2-deoxy-D-ribose 5-phosphate aldolase</fullName>
    </alternativeName>
    <alternativeName>
        <fullName evidence="7">Phosphodeoxyriboaldolase</fullName>
        <shortName evidence="7">Deoxyriboaldolase</shortName>
    </alternativeName>
</protein>
<evidence type="ECO:0000256" key="1">
    <source>
        <dbReference type="ARBA" id="ARBA00010936"/>
    </source>
</evidence>
<dbReference type="GO" id="GO:0009264">
    <property type="term" value="P:deoxyribonucleotide catabolic process"/>
    <property type="evidence" value="ECO:0007669"/>
    <property type="project" value="UniProtKB-UniRule"/>
</dbReference>
<dbReference type="Pfam" id="PF01791">
    <property type="entry name" value="DeoC"/>
    <property type="match status" value="1"/>
</dbReference>
<evidence type="ECO:0000313" key="8">
    <source>
        <dbReference type="EMBL" id="KAB1662492.1"/>
    </source>
</evidence>
<dbReference type="CDD" id="cd00959">
    <property type="entry name" value="DeoC"/>
    <property type="match status" value="1"/>
</dbReference>
<sequence length="230" mass="23327">MTDTAGTAPSRSELARMVDHTLLKTEATPADVSALLVDAQALGVYSVCVSPNMLPIEGERGEVKICTVIGFPSGKHHSGIKAIEAKRAVVDGAEELDMVIDIGALKAGRADLVEQDIAAVREAAPNPIILKVIIESAALTDDEIVAACEAAVNADADYVKTSTGFHPAGGASVEAVKLMRKTVGDALGVKASGGIRDAETALAMVRAGASRLGLSGTAAVLDGLETGGAA</sequence>
<accession>A0A7J5C2S0</accession>
<evidence type="ECO:0000256" key="6">
    <source>
        <dbReference type="ARBA" id="ARBA00056337"/>
    </source>
</evidence>
<reference evidence="8 9" key="1">
    <citation type="submission" date="2019-09" db="EMBL/GenBank/DDBJ databases">
        <title>Phylogeny of genus Pseudoclavibacter and closely related genus.</title>
        <authorList>
            <person name="Li Y."/>
        </authorList>
    </citation>
    <scope>NUCLEOTIDE SEQUENCE [LARGE SCALE GENOMIC DNA]</scope>
    <source>
        <strain evidence="8 9">DSM 23821</strain>
    </source>
</reference>
<dbReference type="EMBL" id="WBJZ01000001">
    <property type="protein sequence ID" value="KAB1662492.1"/>
    <property type="molecule type" value="Genomic_DNA"/>
</dbReference>
<dbReference type="PANTHER" id="PTHR10889:SF1">
    <property type="entry name" value="DEOXYRIBOSE-PHOSPHATE ALDOLASE"/>
    <property type="match status" value="1"/>
</dbReference>
<dbReference type="InterPro" id="IPR002915">
    <property type="entry name" value="DeoC/FbaB/LacD_aldolase"/>
</dbReference>
<comment type="caution">
    <text evidence="8">The sequence shown here is derived from an EMBL/GenBank/DDBJ whole genome shotgun (WGS) entry which is preliminary data.</text>
</comment>
<dbReference type="GO" id="GO:0005737">
    <property type="term" value="C:cytoplasm"/>
    <property type="evidence" value="ECO:0007669"/>
    <property type="project" value="UniProtKB-SubCell"/>
</dbReference>
<dbReference type="PANTHER" id="PTHR10889">
    <property type="entry name" value="DEOXYRIBOSE-PHOSPHATE ALDOLASE"/>
    <property type="match status" value="1"/>
</dbReference>
<comment type="pathway">
    <text evidence="7">Carbohydrate degradation; 2-deoxy-D-ribose 1-phosphate degradation; D-glyceraldehyde 3-phosphate and acetaldehyde from 2-deoxy-alpha-D-ribose 1-phosphate: step 2/2.</text>
</comment>
<evidence type="ECO:0000313" key="9">
    <source>
        <dbReference type="Proteomes" id="UP000467240"/>
    </source>
</evidence>
<feature type="active site" description="Schiff-base intermediate with acetaldehyde" evidence="7">
    <location>
        <position position="160"/>
    </location>
</feature>
<dbReference type="GO" id="GO:0006018">
    <property type="term" value="P:2-deoxyribose 1-phosphate catabolic process"/>
    <property type="evidence" value="ECO:0007669"/>
    <property type="project" value="UniProtKB-UniRule"/>
</dbReference>
<evidence type="ECO:0000256" key="2">
    <source>
        <dbReference type="ARBA" id="ARBA00022490"/>
    </source>
</evidence>
<dbReference type="SUPFAM" id="SSF51569">
    <property type="entry name" value="Aldolase"/>
    <property type="match status" value="1"/>
</dbReference>
<organism evidence="8 9">
    <name type="scientific">Pseudoclavibacter chungangensis</name>
    <dbReference type="NCBI Taxonomy" id="587635"/>
    <lineage>
        <taxon>Bacteria</taxon>
        <taxon>Bacillati</taxon>
        <taxon>Actinomycetota</taxon>
        <taxon>Actinomycetes</taxon>
        <taxon>Micrococcales</taxon>
        <taxon>Microbacteriaceae</taxon>
        <taxon>Pseudoclavibacter</taxon>
    </lineage>
</organism>
<dbReference type="HAMAP" id="MF_00114">
    <property type="entry name" value="DeoC_type1"/>
    <property type="match status" value="1"/>
</dbReference>
<dbReference type="InterPro" id="IPR011343">
    <property type="entry name" value="DeoC"/>
</dbReference>
<evidence type="ECO:0000256" key="3">
    <source>
        <dbReference type="ARBA" id="ARBA00023239"/>
    </source>
</evidence>
<name>A0A7J5C2S0_9MICO</name>